<evidence type="ECO:0000313" key="1">
    <source>
        <dbReference type="EMBL" id="CEO90804.1"/>
    </source>
</evidence>
<accession>A0A0B7MJE2</accession>
<dbReference type="RefSeq" id="YP_009118884.1">
    <property type="nucleotide sequence ID" value="NC_025425.1"/>
</dbReference>
<dbReference type="EMBL" id="HE978309">
    <property type="protein sequence ID" value="CEO90804.1"/>
    <property type="molecule type" value="Genomic_DNA"/>
</dbReference>
<evidence type="ECO:0000313" key="2">
    <source>
        <dbReference type="Proteomes" id="UP000203896"/>
    </source>
</evidence>
<sequence length="95" mass="11007">MAYITITLKVNKFAHAAHETDNAIRNNKFARLVRDAVAKEFNFKFADGKVITKWTHDGETKIELADNFANQEYAHRRINEIISDELYYGVQEGLF</sequence>
<protein>
    <submittedName>
        <fullName evidence="1">Uncharacterized protein</fullName>
    </submittedName>
</protein>
<proteinExistence type="predicted"/>
<organism evidence="1 2">
    <name type="scientific">Enterobacteria phage GEC-3S</name>
    <dbReference type="NCBI Taxonomy" id="1222338"/>
    <lineage>
        <taxon>Viruses</taxon>
        <taxon>Duplodnaviria</taxon>
        <taxon>Heunggongvirae</taxon>
        <taxon>Uroviricota</taxon>
        <taxon>Caudoviricetes</taxon>
        <taxon>Pantevenvirales</taxon>
        <taxon>Straboviridae</taxon>
        <taxon>Krischvirus</taxon>
        <taxon>Krischvirus gec3s</taxon>
    </lineage>
</organism>
<dbReference type="Proteomes" id="UP000203896">
    <property type="component" value="Segment"/>
</dbReference>
<gene>
    <name evidence="1" type="ORF">BN201_0201</name>
</gene>
<dbReference type="GeneID" id="23301235"/>
<reference evidence="1 2" key="1">
    <citation type="submission" date="2012-08" db="EMBL/GenBank/DDBJ databases">
        <title>Selection and characterization of a candidate therapeutic bacteriophage that lyses the German Escherichia coli O104:H4 outbreak strain.</title>
        <authorList>
            <person name="Merabishvilli M."/>
            <person name="De Vos D."/>
            <person name="Verbeken G."/>
            <person name="Kropinski A."/>
            <person name="Vandenheuvel D."/>
            <person name="Lavigne R."/>
            <person name="Wattiau P."/>
            <person name="Mast J."/>
            <person name="Ragimbeau C."/>
            <person name="Mossong J."/>
            <person name="Scheres J."/>
            <person name="Chanishvili N."/>
            <person name="Vaneechoutte M."/>
            <person name="Pirnay J.P."/>
        </authorList>
    </citation>
    <scope>NUCLEOTIDE SEQUENCE [LARGE SCALE GENOMIC DNA]</scope>
</reference>
<dbReference type="OrthoDB" id="32951at10239"/>
<keyword evidence="2" id="KW-1185">Reference proteome</keyword>
<dbReference type="KEGG" id="vg:23301235"/>
<name>A0A0B7MJE2_9CAUD</name>